<reference evidence="1 2" key="1">
    <citation type="submission" date="2017-04" db="EMBL/GenBank/DDBJ databases">
        <authorList>
            <person name="Afonso C.L."/>
            <person name="Miller P.J."/>
            <person name="Scott M.A."/>
            <person name="Spackman E."/>
            <person name="Goraichik I."/>
            <person name="Dimitrov K.M."/>
            <person name="Suarez D.L."/>
            <person name="Swayne D.E."/>
        </authorList>
    </citation>
    <scope>NUCLEOTIDE SEQUENCE [LARGE SCALE GENOMIC DNA]</scope>
    <source>
        <strain evidence="1 2">DSM 21164</strain>
    </source>
</reference>
<evidence type="ECO:0008006" key="3">
    <source>
        <dbReference type="Google" id="ProtNLM"/>
    </source>
</evidence>
<gene>
    <name evidence="1" type="ORF">SAMN05660703_1257</name>
</gene>
<dbReference type="RefSeq" id="WP_084060517.1">
    <property type="nucleotide sequence ID" value="NZ_FWXO01000001.1"/>
</dbReference>
<sequence length="216" mass="24135">MKRIFSLIFCIFLVQWGFSQEGVSKTQPLKIESKTPTDLKLNPEKPKSLSLNMPDLLSKPKEFDMKDSLKPKISMLPNKDLVQAGADLKLDPKIGEKFEGKAGQHFPNMYMGDIKNNGKFVGIVCRDHEYVDGDQVRIKVNGEIVEPKMFLTAAFKGVNVDLKSGFNRIEFEALNEGASSPNTAQINVYDDEGKLIYANQWNLSAGSIATFVVTKE</sequence>
<dbReference type="AlphaFoldDB" id="A0A1W1Z7R9"/>
<dbReference type="EMBL" id="FWXO01000001">
    <property type="protein sequence ID" value="SMC44500.1"/>
    <property type="molecule type" value="Genomic_DNA"/>
</dbReference>
<dbReference type="Proteomes" id="UP000192360">
    <property type="component" value="Unassembled WGS sequence"/>
</dbReference>
<name>A0A1W1Z7R9_9FLAO</name>
<dbReference type="OrthoDB" id="1148517at2"/>
<protein>
    <recommendedName>
        <fullName evidence="3">Secreted protein</fullName>
    </recommendedName>
</protein>
<evidence type="ECO:0000313" key="1">
    <source>
        <dbReference type="EMBL" id="SMC44500.1"/>
    </source>
</evidence>
<dbReference type="STRING" id="504486.SAMN05660703_1257"/>
<evidence type="ECO:0000313" key="2">
    <source>
        <dbReference type="Proteomes" id="UP000192360"/>
    </source>
</evidence>
<organism evidence="1 2">
    <name type="scientific">Cellulophaga tyrosinoxydans</name>
    <dbReference type="NCBI Taxonomy" id="504486"/>
    <lineage>
        <taxon>Bacteria</taxon>
        <taxon>Pseudomonadati</taxon>
        <taxon>Bacteroidota</taxon>
        <taxon>Flavobacteriia</taxon>
        <taxon>Flavobacteriales</taxon>
        <taxon>Flavobacteriaceae</taxon>
        <taxon>Cellulophaga</taxon>
    </lineage>
</organism>
<keyword evidence="2" id="KW-1185">Reference proteome</keyword>
<proteinExistence type="predicted"/>
<accession>A0A1W1Z7R9</accession>